<reference evidence="2" key="2">
    <citation type="submission" date="2016-02" db="EMBL/GenBank/DDBJ databases">
        <title>Genome sequencing of Aspergillus luchuensis NBRC 4314.</title>
        <authorList>
            <person name="Yamada O."/>
        </authorList>
    </citation>
    <scope>NUCLEOTIDE SEQUENCE [LARGE SCALE GENOMIC DNA]</scope>
    <source>
        <strain evidence="2">RIB 2604</strain>
    </source>
</reference>
<accession>A0A146FF11</accession>
<comment type="caution">
    <text evidence="1">The sequence shown here is derived from an EMBL/GenBank/DDBJ whole genome shotgun (WGS) entry which is preliminary data.</text>
</comment>
<organism evidence="1 2">
    <name type="scientific">Aspergillus kawachii</name>
    <name type="common">White koji mold</name>
    <name type="synonym">Aspergillus awamori var. kawachi</name>
    <dbReference type="NCBI Taxonomy" id="1069201"/>
    <lineage>
        <taxon>Eukaryota</taxon>
        <taxon>Fungi</taxon>
        <taxon>Dikarya</taxon>
        <taxon>Ascomycota</taxon>
        <taxon>Pezizomycotina</taxon>
        <taxon>Eurotiomycetes</taxon>
        <taxon>Eurotiomycetidae</taxon>
        <taxon>Eurotiales</taxon>
        <taxon>Aspergillaceae</taxon>
        <taxon>Aspergillus</taxon>
        <taxon>Aspergillus subgen. Circumdati</taxon>
    </lineage>
</organism>
<dbReference type="AlphaFoldDB" id="A0A146FF11"/>
<gene>
    <name evidence="1" type="ORF">RIB2604_01711040</name>
</gene>
<dbReference type="Proteomes" id="UP000075230">
    <property type="component" value="Unassembled WGS sequence"/>
</dbReference>
<name>A0A146FF11_ASPKA</name>
<sequence>MKSGPIFGRTVTEVCYIHQYGWYCMQSLTAEETCQILLEKMLGYVSSVSKVDSLFSSSAMPSVESYWQRRERTAAVYCVICTFPLLTKQSTSFAYGFNITRAHVENEHMSRMWKHTSYLVHM</sequence>
<evidence type="ECO:0000313" key="1">
    <source>
        <dbReference type="EMBL" id="GAT23961.1"/>
    </source>
</evidence>
<proteinExistence type="predicted"/>
<reference evidence="1 2" key="1">
    <citation type="journal article" date="2016" name="DNA Res.">
        <title>Genome sequence of Aspergillus luchuensis NBRC 4314.</title>
        <authorList>
            <person name="Yamada O."/>
            <person name="Machida M."/>
            <person name="Hosoyama A."/>
            <person name="Goto M."/>
            <person name="Takahashi T."/>
            <person name="Futagami T."/>
            <person name="Yamagata Y."/>
            <person name="Takeuchi M."/>
            <person name="Kobayashi T."/>
            <person name="Koike H."/>
            <person name="Abe K."/>
            <person name="Asai K."/>
            <person name="Arita M."/>
            <person name="Fujita N."/>
            <person name="Fukuda K."/>
            <person name="Higa K."/>
            <person name="Horikawa H."/>
            <person name="Ishikawa T."/>
            <person name="Jinno K."/>
            <person name="Kato Y."/>
            <person name="Kirimura K."/>
            <person name="Mizutani O."/>
            <person name="Nakasone K."/>
            <person name="Sano M."/>
            <person name="Shiraishi Y."/>
            <person name="Tsukahara M."/>
            <person name="Gomi K."/>
        </authorList>
    </citation>
    <scope>NUCLEOTIDE SEQUENCE [LARGE SCALE GENOMIC DNA]</scope>
    <source>
        <strain evidence="1 2">RIB 2604</strain>
    </source>
</reference>
<evidence type="ECO:0000313" key="2">
    <source>
        <dbReference type="Proteomes" id="UP000075230"/>
    </source>
</evidence>
<protein>
    <submittedName>
        <fullName evidence="1">Uncharacterized protein</fullName>
    </submittedName>
</protein>
<dbReference type="EMBL" id="BCWF01000017">
    <property type="protein sequence ID" value="GAT23961.1"/>
    <property type="molecule type" value="Genomic_DNA"/>
</dbReference>
<dbReference type="InterPro" id="IPR008949">
    <property type="entry name" value="Isoprenoid_synthase_dom_sf"/>
</dbReference>
<dbReference type="Gene3D" id="1.10.600.10">
    <property type="entry name" value="Farnesyl Diphosphate Synthase"/>
    <property type="match status" value="1"/>
</dbReference>